<evidence type="ECO:0000256" key="1">
    <source>
        <dbReference type="SAM" id="SignalP"/>
    </source>
</evidence>
<feature type="chain" id="PRO_5046550212" description="DUF4352 domain-containing protein" evidence="1">
    <location>
        <begin position="25"/>
        <end position="277"/>
    </location>
</feature>
<proteinExistence type="predicted"/>
<reference evidence="2 3" key="1">
    <citation type="submission" date="2023-07" db="EMBL/GenBank/DDBJ databases">
        <title>Sorghum-associated microbial communities from plants grown in Nebraska, USA.</title>
        <authorList>
            <person name="Schachtman D."/>
        </authorList>
    </citation>
    <scope>NUCLEOTIDE SEQUENCE [LARGE SCALE GENOMIC DNA]</scope>
    <source>
        <strain evidence="2 3">BE248</strain>
    </source>
</reference>
<evidence type="ECO:0000313" key="3">
    <source>
        <dbReference type="Proteomes" id="UP001257739"/>
    </source>
</evidence>
<dbReference type="EMBL" id="JAVDWH010000001">
    <property type="protein sequence ID" value="MDR7086892.1"/>
    <property type="molecule type" value="Genomic_DNA"/>
</dbReference>
<comment type="caution">
    <text evidence="2">The sequence shown here is derived from an EMBL/GenBank/DDBJ whole genome shotgun (WGS) entry which is preliminary data.</text>
</comment>
<name>A0ABU1UNY0_9ACTN</name>
<evidence type="ECO:0000313" key="2">
    <source>
        <dbReference type="EMBL" id="MDR7086892.1"/>
    </source>
</evidence>
<sequence length="277" mass="30015">MRRLLALVCSVPLVLGLTACGESAKKVPMPDGVSLLSDQSRLHRKDREIYVRIQNTSDKNIHVESFTLTSERMSTVEWAGDEDIAAGTEADLEYDMPKGRCGTGFTPTVRLTYRIGDSGPRISSVRADDRYGNISLALDRDCAENALKEAAKLTVGDPTVTGVGRESVLNLPVTMTPTGKRDDVRFGGFGSTVLFNQAEGSPADVDIPLTNEPVELNMLVTPARCDGHALADDKVGRLFDVNVLGDGIGEGASFYLPLTTPQRVAFFDFYRSHCGLD</sequence>
<dbReference type="Proteomes" id="UP001257739">
    <property type="component" value="Unassembled WGS sequence"/>
</dbReference>
<keyword evidence="3" id="KW-1185">Reference proteome</keyword>
<organism evidence="2 3">
    <name type="scientific">Aeromicrobium panaciterrae</name>
    <dbReference type="NCBI Taxonomy" id="363861"/>
    <lineage>
        <taxon>Bacteria</taxon>
        <taxon>Bacillati</taxon>
        <taxon>Actinomycetota</taxon>
        <taxon>Actinomycetes</taxon>
        <taxon>Propionibacteriales</taxon>
        <taxon>Nocardioidaceae</taxon>
        <taxon>Aeromicrobium</taxon>
    </lineage>
</organism>
<dbReference type="PROSITE" id="PS51257">
    <property type="entry name" value="PROKAR_LIPOPROTEIN"/>
    <property type="match status" value="1"/>
</dbReference>
<accession>A0ABU1UNY0</accession>
<keyword evidence="1" id="KW-0732">Signal</keyword>
<evidence type="ECO:0008006" key="4">
    <source>
        <dbReference type="Google" id="ProtNLM"/>
    </source>
</evidence>
<gene>
    <name evidence="2" type="ORF">J2X11_001731</name>
</gene>
<feature type="signal peptide" evidence="1">
    <location>
        <begin position="1"/>
        <end position="24"/>
    </location>
</feature>
<dbReference type="RefSeq" id="WP_309969598.1">
    <property type="nucleotide sequence ID" value="NZ_JAVDWH010000001.1"/>
</dbReference>
<protein>
    <recommendedName>
        <fullName evidence="4">DUF4352 domain-containing protein</fullName>
    </recommendedName>
</protein>